<evidence type="ECO:0000313" key="9">
    <source>
        <dbReference type="Proteomes" id="UP000248856"/>
    </source>
</evidence>
<dbReference type="Pfam" id="PF08281">
    <property type="entry name" value="Sigma70_r4_2"/>
    <property type="match status" value="1"/>
</dbReference>
<dbReference type="CDD" id="cd06171">
    <property type="entry name" value="Sigma70_r4"/>
    <property type="match status" value="1"/>
</dbReference>
<dbReference type="PANTHER" id="PTHR43133:SF63">
    <property type="entry name" value="RNA POLYMERASE SIGMA FACTOR FECI-RELATED"/>
    <property type="match status" value="1"/>
</dbReference>
<evidence type="ECO:0000313" key="8">
    <source>
        <dbReference type="EMBL" id="RAR80992.1"/>
    </source>
</evidence>
<sequence>MFEHYRELLNFLALKVRSRDAAADLAQESFARVYAAQRSGSTVRDPRALLFSTARNLLVDAHRRASARLRAAPQDPAEDMVEPDQLAGPDALEPEIALSSRQRFEVVAGVVDRLPPRCRKAFMLVKFDGLTHAETAARMGITVKTVEMQVQIALQACRNALDALDAAPGNARGGKMRAKPVDSEN</sequence>
<dbReference type="OrthoDB" id="192021at2"/>
<dbReference type="SUPFAM" id="SSF88659">
    <property type="entry name" value="Sigma3 and sigma4 domains of RNA polymerase sigma factors"/>
    <property type="match status" value="1"/>
</dbReference>
<dbReference type="NCBIfam" id="TIGR02937">
    <property type="entry name" value="sigma70-ECF"/>
    <property type="match status" value="1"/>
</dbReference>
<dbReference type="InterPro" id="IPR013249">
    <property type="entry name" value="RNA_pol_sigma70_r4_t2"/>
</dbReference>
<dbReference type="InterPro" id="IPR013325">
    <property type="entry name" value="RNA_pol_sigma_r2"/>
</dbReference>
<dbReference type="Gene3D" id="1.10.1740.10">
    <property type="match status" value="1"/>
</dbReference>
<comment type="similarity">
    <text evidence="1">Belongs to the sigma-70 factor family. ECF subfamily.</text>
</comment>
<dbReference type="EMBL" id="QLTA01000021">
    <property type="protein sequence ID" value="RAR80992.1"/>
    <property type="molecule type" value="Genomic_DNA"/>
</dbReference>
<feature type="region of interest" description="Disordered" evidence="5">
    <location>
        <begin position="166"/>
        <end position="185"/>
    </location>
</feature>
<dbReference type="InterPro" id="IPR039425">
    <property type="entry name" value="RNA_pol_sigma-70-like"/>
</dbReference>
<dbReference type="PANTHER" id="PTHR43133">
    <property type="entry name" value="RNA POLYMERASE ECF-TYPE SIGMA FACTO"/>
    <property type="match status" value="1"/>
</dbReference>
<feature type="domain" description="RNA polymerase sigma-70 region 2" evidence="6">
    <location>
        <begin position="3"/>
        <end position="66"/>
    </location>
</feature>
<accession>A0A328Z8I4</accession>
<evidence type="ECO:0000259" key="6">
    <source>
        <dbReference type="Pfam" id="PF04542"/>
    </source>
</evidence>
<proteinExistence type="inferred from homology"/>
<evidence type="ECO:0000256" key="4">
    <source>
        <dbReference type="ARBA" id="ARBA00023163"/>
    </source>
</evidence>
<reference evidence="8 9" key="1">
    <citation type="submission" date="2018-06" db="EMBL/GenBank/DDBJ databases">
        <title>Genomic Encyclopedia of Archaeal and Bacterial Type Strains, Phase II (KMG-II): from individual species to whole genera.</title>
        <authorList>
            <person name="Goeker M."/>
        </authorList>
    </citation>
    <scope>NUCLEOTIDE SEQUENCE [LARGE SCALE GENOMIC DNA]</scope>
    <source>
        <strain evidence="8 9">CFPB 3232</strain>
    </source>
</reference>
<feature type="domain" description="RNA polymerase sigma factor 70 region 4 type 2" evidence="7">
    <location>
        <begin position="111"/>
        <end position="157"/>
    </location>
</feature>
<keyword evidence="2" id="KW-0805">Transcription regulation</keyword>
<dbReference type="InterPro" id="IPR013324">
    <property type="entry name" value="RNA_pol_sigma_r3/r4-like"/>
</dbReference>
<evidence type="ECO:0000256" key="2">
    <source>
        <dbReference type="ARBA" id="ARBA00023015"/>
    </source>
</evidence>
<dbReference type="SUPFAM" id="SSF88946">
    <property type="entry name" value="Sigma2 domain of RNA polymerase sigma factors"/>
    <property type="match status" value="1"/>
</dbReference>
<dbReference type="GO" id="GO:0016987">
    <property type="term" value="F:sigma factor activity"/>
    <property type="evidence" value="ECO:0007669"/>
    <property type="project" value="UniProtKB-KW"/>
</dbReference>
<evidence type="ECO:0000256" key="5">
    <source>
        <dbReference type="SAM" id="MobiDB-lite"/>
    </source>
</evidence>
<comment type="caution">
    <text evidence="8">The sequence shown here is derived from an EMBL/GenBank/DDBJ whole genome shotgun (WGS) entry which is preliminary data.</text>
</comment>
<dbReference type="Proteomes" id="UP000248856">
    <property type="component" value="Unassembled WGS sequence"/>
</dbReference>
<gene>
    <name evidence="8" type="ORF">AX018_10218</name>
</gene>
<organism evidence="8 9">
    <name type="scientific">Paracidovorax anthurii</name>
    <dbReference type="NCBI Taxonomy" id="78229"/>
    <lineage>
        <taxon>Bacteria</taxon>
        <taxon>Pseudomonadati</taxon>
        <taxon>Pseudomonadota</taxon>
        <taxon>Betaproteobacteria</taxon>
        <taxon>Burkholderiales</taxon>
        <taxon>Comamonadaceae</taxon>
        <taxon>Paracidovorax</taxon>
    </lineage>
</organism>
<evidence type="ECO:0000256" key="3">
    <source>
        <dbReference type="ARBA" id="ARBA00023082"/>
    </source>
</evidence>
<dbReference type="InterPro" id="IPR014284">
    <property type="entry name" value="RNA_pol_sigma-70_dom"/>
</dbReference>
<keyword evidence="4" id="KW-0804">Transcription</keyword>
<name>A0A328Z8I4_9BURK</name>
<dbReference type="Gene3D" id="1.10.10.10">
    <property type="entry name" value="Winged helix-like DNA-binding domain superfamily/Winged helix DNA-binding domain"/>
    <property type="match status" value="1"/>
</dbReference>
<keyword evidence="3" id="KW-0731">Sigma factor</keyword>
<dbReference type="GO" id="GO:0006352">
    <property type="term" value="P:DNA-templated transcription initiation"/>
    <property type="evidence" value="ECO:0007669"/>
    <property type="project" value="InterPro"/>
</dbReference>
<dbReference type="InterPro" id="IPR036388">
    <property type="entry name" value="WH-like_DNA-bd_sf"/>
</dbReference>
<protein>
    <submittedName>
        <fullName evidence="8">RNA polymerase sigma-70 factor (ECF subfamily)</fullName>
    </submittedName>
</protein>
<dbReference type="InterPro" id="IPR007627">
    <property type="entry name" value="RNA_pol_sigma70_r2"/>
</dbReference>
<keyword evidence="9" id="KW-1185">Reference proteome</keyword>
<dbReference type="RefSeq" id="WP_111877504.1">
    <property type="nucleotide sequence ID" value="NZ_CBCSGC010000014.1"/>
</dbReference>
<evidence type="ECO:0000256" key="1">
    <source>
        <dbReference type="ARBA" id="ARBA00010641"/>
    </source>
</evidence>
<dbReference type="GO" id="GO:0003677">
    <property type="term" value="F:DNA binding"/>
    <property type="evidence" value="ECO:0007669"/>
    <property type="project" value="InterPro"/>
</dbReference>
<dbReference type="Pfam" id="PF04542">
    <property type="entry name" value="Sigma70_r2"/>
    <property type="match status" value="1"/>
</dbReference>
<evidence type="ECO:0000259" key="7">
    <source>
        <dbReference type="Pfam" id="PF08281"/>
    </source>
</evidence>
<dbReference type="AlphaFoldDB" id="A0A328Z8I4"/>